<keyword evidence="4" id="KW-1185">Reference proteome</keyword>
<organism evidence="3 4">
    <name type="scientific">Nissabacter archeti</name>
    <dbReference type="NCBI Taxonomy" id="1917880"/>
    <lineage>
        <taxon>Bacteria</taxon>
        <taxon>Pseudomonadati</taxon>
        <taxon>Pseudomonadota</taxon>
        <taxon>Gammaproteobacteria</taxon>
        <taxon>Enterobacterales</taxon>
        <taxon>Yersiniaceae</taxon>
        <taxon>Nissabacter</taxon>
    </lineage>
</organism>
<gene>
    <name evidence="3" type="ORF">JK232_08805</name>
</gene>
<sequence length="76" mass="8460">MMKCPLCKHTAHARSSRYLSDATKERYHQCTNINCGHTFKSLETITDAIMTPGRVNPVPFHPKGKASPAAEPKPRP</sequence>
<evidence type="ECO:0000313" key="3">
    <source>
        <dbReference type="EMBL" id="MBS0968994.1"/>
    </source>
</evidence>
<comment type="caution">
    <text evidence="3">The sequence shown here is derived from an EMBL/GenBank/DDBJ whole genome shotgun (WGS) entry which is preliminary data.</text>
</comment>
<protein>
    <submittedName>
        <fullName evidence="3">Ogr/Delta-like zinc finger family protein</fullName>
    </submittedName>
</protein>
<proteinExistence type="predicted"/>
<reference evidence="4" key="1">
    <citation type="submission" date="2023-07" db="EMBL/GenBank/DDBJ databases">
        <title>Genome-inferred correspondence between phylogeny and metabolic traits in the wild Drosophila gut microbiome.</title>
        <authorList>
            <person name="Bueno E."/>
            <person name="Blow F."/>
            <person name="Douglas A.E."/>
        </authorList>
    </citation>
    <scope>NUCLEOTIDE SEQUENCE [LARGE SCALE GENOMIC DNA]</scope>
    <source>
        <strain evidence="4">JGM97</strain>
    </source>
</reference>
<feature type="domain" description="Zinc finger Ogr/Delta-type" evidence="2">
    <location>
        <begin position="3"/>
        <end position="49"/>
    </location>
</feature>
<name>A0ABS5JGC8_9GAMM</name>
<evidence type="ECO:0000259" key="2">
    <source>
        <dbReference type="Pfam" id="PF04606"/>
    </source>
</evidence>
<evidence type="ECO:0000256" key="1">
    <source>
        <dbReference type="SAM" id="MobiDB-lite"/>
    </source>
</evidence>
<feature type="region of interest" description="Disordered" evidence="1">
    <location>
        <begin position="53"/>
        <end position="76"/>
    </location>
</feature>
<dbReference type="Pfam" id="PF04606">
    <property type="entry name" value="Ogr_Delta"/>
    <property type="match status" value="1"/>
</dbReference>
<dbReference type="Proteomes" id="UP000680634">
    <property type="component" value="Unassembled WGS sequence"/>
</dbReference>
<dbReference type="RefSeq" id="WP_212589066.1">
    <property type="nucleotide sequence ID" value="NZ_JAERKB010000005.1"/>
</dbReference>
<dbReference type="InterPro" id="IPR007684">
    <property type="entry name" value="Znf_Ogr/Delta"/>
</dbReference>
<accession>A0ABS5JGC8</accession>
<dbReference type="EMBL" id="JAERKB010000005">
    <property type="protein sequence ID" value="MBS0968994.1"/>
    <property type="molecule type" value="Genomic_DNA"/>
</dbReference>
<evidence type="ECO:0000313" key="4">
    <source>
        <dbReference type="Proteomes" id="UP000680634"/>
    </source>
</evidence>